<name>A5AK72_VITVI</name>
<accession>A5AK72</accession>
<sequence>MNVTFLKCNNFYDSPAPNSSLKGETQVEESNWLMAPVSEHGTGNREVDLHEILPEIEHVELQNKEPGDEEAKNEEPKNAEYSQSPHFSVPEDFLRMSLRRVPAATSRQIPLMACDTHTGPVGGPRHSHRYRQLWKASPLLSQLVARPGIGVCLFVNSKKATQEAYECRNPCGSNVSQFERDMAEGEEEVQEMQSPMAANSGKRKKSMVDKYFATRNTQGAQPSMKSVLAGKEAIWRTDMAVGRLFYDACIPIRVCLVHGNREWE</sequence>
<feature type="region of interest" description="Disordered" evidence="1">
    <location>
        <begin position="61"/>
        <end position="85"/>
    </location>
</feature>
<dbReference type="EMBL" id="AM428637">
    <property type="protein sequence ID" value="CAN62568.1"/>
    <property type="molecule type" value="Genomic_DNA"/>
</dbReference>
<dbReference type="AlphaFoldDB" id="A5AK72"/>
<evidence type="ECO:0000256" key="1">
    <source>
        <dbReference type="SAM" id="MobiDB-lite"/>
    </source>
</evidence>
<evidence type="ECO:0000313" key="2">
    <source>
        <dbReference type="EMBL" id="CAN62568.1"/>
    </source>
</evidence>
<protein>
    <submittedName>
        <fullName evidence="2">Uncharacterized protein</fullName>
    </submittedName>
</protein>
<organism evidence="2">
    <name type="scientific">Vitis vinifera</name>
    <name type="common">Grape</name>
    <dbReference type="NCBI Taxonomy" id="29760"/>
    <lineage>
        <taxon>Eukaryota</taxon>
        <taxon>Viridiplantae</taxon>
        <taxon>Streptophyta</taxon>
        <taxon>Embryophyta</taxon>
        <taxon>Tracheophyta</taxon>
        <taxon>Spermatophyta</taxon>
        <taxon>Magnoliopsida</taxon>
        <taxon>eudicotyledons</taxon>
        <taxon>Gunneridae</taxon>
        <taxon>Pentapetalae</taxon>
        <taxon>rosids</taxon>
        <taxon>Vitales</taxon>
        <taxon>Vitaceae</taxon>
        <taxon>Viteae</taxon>
        <taxon>Vitis</taxon>
    </lineage>
</organism>
<gene>
    <name evidence="2" type="ORF">VITISV_029088</name>
</gene>
<reference evidence="2" key="1">
    <citation type="journal article" date="2007" name="PLoS ONE">
        <title>The first genome sequence of an elite grapevine cultivar (Pinot noir Vitis vinifera L.): coping with a highly heterozygous genome.</title>
        <authorList>
            <person name="Velasco R."/>
            <person name="Zharkikh A."/>
            <person name="Troggio M."/>
            <person name="Cartwright D.A."/>
            <person name="Cestaro A."/>
            <person name="Pruss D."/>
            <person name="Pindo M."/>
            <person name="FitzGerald L.M."/>
            <person name="Vezzulli S."/>
            <person name="Reid J."/>
            <person name="Malacarne G."/>
            <person name="Iliev D."/>
            <person name="Coppola G."/>
            <person name="Wardell B."/>
            <person name="Micheletti D."/>
            <person name="Macalma T."/>
            <person name="Facci M."/>
            <person name="Mitchell J.T."/>
            <person name="Perazzolli M."/>
            <person name="Eldredge G."/>
            <person name="Gatto P."/>
            <person name="Oyzerski R."/>
            <person name="Moretto M."/>
            <person name="Gutin N."/>
            <person name="Stefanini M."/>
            <person name="Chen Y."/>
            <person name="Segala C."/>
            <person name="Davenport C."/>
            <person name="Dematte L."/>
            <person name="Mraz A."/>
            <person name="Battilana J."/>
            <person name="Stormo K."/>
            <person name="Costa F."/>
            <person name="Tao Q."/>
            <person name="Si-Ammour A."/>
            <person name="Harkins T."/>
            <person name="Lackey A."/>
            <person name="Perbost C."/>
            <person name="Taillon B."/>
            <person name="Stella A."/>
            <person name="Solovyev V."/>
            <person name="Fawcett J.A."/>
            <person name="Sterck L."/>
            <person name="Vandepoele K."/>
            <person name="Grando S.M."/>
            <person name="Toppo S."/>
            <person name="Moser C."/>
            <person name="Lanchbury J."/>
            <person name="Bogden R."/>
            <person name="Skolnick M."/>
            <person name="Sgaramella V."/>
            <person name="Bhatnagar S.K."/>
            <person name="Fontana P."/>
            <person name="Gutin A."/>
            <person name="Van de Peer Y."/>
            <person name="Salamini F."/>
            <person name="Viola R."/>
        </authorList>
    </citation>
    <scope>NUCLEOTIDE SEQUENCE</scope>
</reference>
<feature type="compositionally biased region" description="Basic and acidic residues" evidence="1">
    <location>
        <begin position="61"/>
        <end position="78"/>
    </location>
</feature>
<proteinExistence type="predicted"/>